<proteinExistence type="predicted"/>
<dbReference type="AlphaFoldDB" id="A0A850NFL8"/>
<dbReference type="RefSeq" id="WP_176619858.1">
    <property type="nucleotide sequence ID" value="NZ_WYET01000003.1"/>
</dbReference>
<keyword evidence="2" id="KW-1185">Reference proteome</keyword>
<dbReference type="Proteomes" id="UP000558089">
    <property type="component" value="Unassembled WGS sequence"/>
</dbReference>
<name>A0A850NFL8_9FLAO</name>
<gene>
    <name evidence="1" type="ORF">GUA46_06870</name>
</gene>
<reference evidence="1 2" key="1">
    <citation type="submission" date="2020-01" db="EMBL/GenBank/DDBJ databases">
        <title>Draft Genome Analysis of Muricauda sp. HICW Isolated from coastal seawater of PR China.</title>
        <authorList>
            <person name="Chen M.-X."/>
        </authorList>
    </citation>
    <scope>NUCLEOTIDE SEQUENCE [LARGE SCALE GENOMIC DNA]</scope>
    <source>
        <strain evidence="1 2">HICW</strain>
    </source>
</reference>
<evidence type="ECO:0000313" key="2">
    <source>
        <dbReference type="Proteomes" id="UP000558089"/>
    </source>
</evidence>
<dbReference type="EMBL" id="WYET01000003">
    <property type="protein sequence ID" value="NVN18056.1"/>
    <property type="molecule type" value="Genomic_DNA"/>
</dbReference>
<sequence>MKKWILISITALLIIWVVVTINLFNREVVSQEKFFDQAVKQVYKENFHGLVTKKYIDKNNRGRKKIVLDHGAEEVDLVYEKSELYDFIRLNDSIEKKKNTLYLRIKRNDKDTLIILKFENVKGYSNYIHKYDSLRKEISPNVKGVEK</sequence>
<comment type="caution">
    <text evidence="1">The sequence shown here is derived from an EMBL/GenBank/DDBJ whole genome shotgun (WGS) entry which is preliminary data.</text>
</comment>
<evidence type="ECO:0000313" key="1">
    <source>
        <dbReference type="EMBL" id="NVN18056.1"/>
    </source>
</evidence>
<protein>
    <submittedName>
        <fullName evidence="1">Uncharacterized protein</fullName>
    </submittedName>
</protein>
<accession>A0A850NFL8</accession>
<organism evidence="1 2">
    <name type="scientific">Flagellimonas chongwuensis</name>
    <dbReference type="NCBI Taxonomy" id="2697365"/>
    <lineage>
        <taxon>Bacteria</taxon>
        <taxon>Pseudomonadati</taxon>
        <taxon>Bacteroidota</taxon>
        <taxon>Flavobacteriia</taxon>
        <taxon>Flavobacteriales</taxon>
        <taxon>Flavobacteriaceae</taxon>
        <taxon>Flagellimonas</taxon>
    </lineage>
</organism>